<dbReference type="KEGG" id="ril:CRIB_1635"/>
<dbReference type="RefSeq" id="WP_180701778.1">
    <property type="nucleotide sequence ID" value="NZ_CAJUCR010000028.1"/>
</dbReference>
<dbReference type="InterPro" id="IPR008988">
    <property type="entry name" value="Transcriptional_repressor_C"/>
</dbReference>
<accession>A0A1V1I1W5</accession>
<dbReference type="GO" id="GO:0046914">
    <property type="term" value="F:transition metal ion binding"/>
    <property type="evidence" value="ECO:0007669"/>
    <property type="project" value="InterPro"/>
</dbReference>
<protein>
    <submittedName>
        <fullName evidence="3">FeoA domain</fullName>
    </submittedName>
</protein>
<name>A0A1V1I1W5_9FIRM</name>
<proteinExistence type="predicted"/>
<evidence type="ECO:0000259" key="2">
    <source>
        <dbReference type="SMART" id="SM00899"/>
    </source>
</evidence>
<dbReference type="SUPFAM" id="SSF50037">
    <property type="entry name" value="C-terminal domain of transcriptional repressors"/>
    <property type="match status" value="1"/>
</dbReference>
<dbReference type="InterPro" id="IPR007167">
    <property type="entry name" value="Fe-transptr_FeoA-like"/>
</dbReference>
<evidence type="ECO:0000313" key="4">
    <source>
        <dbReference type="Proteomes" id="UP000245622"/>
    </source>
</evidence>
<organism evidence="3 4">
    <name type="scientific">Romboutsia ilealis</name>
    <dbReference type="NCBI Taxonomy" id="1115758"/>
    <lineage>
        <taxon>Bacteria</taxon>
        <taxon>Bacillati</taxon>
        <taxon>Bacillota</taxon>
        <taxon>Clostridia</taxon>
        <taxon>Peptostreptococcales</taxon>
        <taxon>Peptostreptococcaceae</taxon>
        <taxon>Romboutsia</taxon>
    </lineage>
</organism>
<keyword evidence="4" id="KW-1185">Reference proteome</keyword>
<keyword evidence="1" id="KW-0408">Iron</keyword>
<feature type="domain" description="Ferrous iron transporter FeoA-like" evidence="2">
    <location>
        <begin position="1"/>
        <end position="70"/>
    </location>
</feature>
<sequence>MKLPEGQKGVIYTIKSINGDEEINKFLFTLGCFEGETINIVKKMYSNLIINIKGGRYGIDKDLAEVIEIF</sequence>
<dbReference type="SMART" id="SM00899">
    <property type="entry name" value="FeoA"/>
    <property type="match status" value="1"/>
</dbReference>
<dbReference type="AlphaFoldDB" id="A0A1V1I1W5"/>
<dbReference type="EMBL" id="LN555523">
    <property type="protein sequence ID" value="CED94242.1"/>
    <property type="molecule type" value="Genomic_DNA"/>
</dbReference>
<evidence type="ECO:0000256" key="1">
    <source>
        <dbReference type="ARBA" id="ARBA00023004"/>
    </source>
</evidence>
<dbReference type="Gene3D" id="2.30.30.90">
    <property type="match status" value="1"/>
</dbReference>
<evidence type="ECO:0000313" key="3">
    <source>
        <dbReference type="EMBL" id="CED94242.1"/>
    </source>
</evidence>
<dbReference type="GeneID" id="82205666"/>
<dbReference type="Pfam" id="PF04023">
    <property type="entry name" value="FeoA"/>
    <property type="match status" value="1"/>
</dbReference>
<dbReference type="Proteomes" id="UP000245622">
    <property type="component" value="Chromosome 1"/>
</dbReference>
<reference evidence="3 4" key="1">
    <citation type="submission" date="2014-04" db="EMBL/GenBank/DDBJ databases">
        <authorList>
            <person name="Hornung B.V."/>
        </authorList>
    </citation>
    <scope>NUCLEOTIDE SEQUENCE [LARGE SCALE GENOMIC DNA]</scope>
    <source>
        <strain evidence="3 4">CRIB</strain>
    </source>
</reference>
<gene>
    <name evidence="3" type="ORF">CRIB_1635</name>
</gene>
<dbReference type="InterPro" id="IPR038157">
    <property type="entry name" value="FeoA_core_dom"/>
</dbReference>